<name>A0A1I7WEU6_HETBA</name>
<organism evidence="1 2">
    <name type="scientific">Heterorhabditis bacteriophora</name>
    <name type="common">Entomopathogenic nematode worm</name>
    <dbReference type="NCBI Taxonomy" id="37862"/>
    <lineage>
        <taxon>Eukaryota</taxon>
        <taxon>Metazoa</taxon>
        <taxon>Ecdysozoa</taxon>
        <taxon>Nematoda</taxon>
        <taxon>Chromadorea</taxon>
        <taxon>Rhabditida</taxon>
        <taxon>Rhabditina</taxon>
        <taxon>Rhabditomorpha</taxon>
        <taxon>Strongyloidea</taxon>
        <taxon>Heterorhabditidae</taxon>
        <taxon>Heterorhabditis</taxon>
    </lineage>
</organism>
<reference evidence="2" key="1">
    <citation type="submission" date="2016-11" db="UniProtKB">
        <authorList>
            <consortium name="WormBaseParasite"/>
        </authorList>
    </citation>
    <scope>IDENTIFICATION</scope>
</reference>
<evidence type="ECO:0000313" key="1">
    <source>
        <dbReference type="Proteomes" id="UP000095283"/>
    </source>
</evidence>
<dbReference type="Proteomes" id="UP000095283">
    <property type="component" value="Unplaced"/>
</dbReference>
<dbReference type="AlphaFoldDB" id="A0A1I7WEU6"/>
<evidence type="ECO:0000313" key="2">
    <source>
        <dbReference type="WBParaSite" id="Hba_03485"/>
    </source>
</evidence>
<sequence>MMLLYRRLFKIINSEINTTEYLLYIVLSNPFSELLFSLKNFTIFVPVFLKTAHVSKFQNHSTLPIFWRYLKKKNAN</sequence>
<accession>A0A1I7WEU6</accession>
<protein>
    <submittedName>
        <fullName evidence="2">Ovule protein</fullName>
    </submittedName>
</protein>
<proteinExistence type="predicted"/>
<dbReference type="WBParaSite" id="Hba_03485">
    <property type="protein sequence ID" value="Hba_03485"/>
    <property type="gene ID" value="Hba_03485"/>
</dbReference>
<keyword evidence="1" id="KW-1185">Reference proteome</keyword>